<dbReference type="EMBL" id="CAACVG010007796">
    <property type="protein sequence ID" value="VEN47091.1"/>
    <property type="molecule type" value="Genomic_DNA"/>
</dbReference>
<evidence type="ECO:0000256" key="1">
    <source>
        <dbReference type="ARBA" id="ARBA00004613"/>
    </source>
</evidence>
<dbReference type="InterPro" id="IPR018114">
    <property type="entry name" value="TRYPSIN_HIS"/>
</dbReference>
<evidence type="ECO:0000256" key="7">
    <source>
        <dbReference type="RuleBase" id="RU363034"/>
    </source>
</evidence>
<evidence type="ECO:0000256" key="8">
    <source>
        <dbReference type="SAM" id="SignalP"/>
    </source>
</evidence>
<evidence type="ECO:0000256" key="5">
    <source>
        <dbReference type="ARBA" id="ARBA00022825"/>
    </source>
</evidence>
<dbReference type="PRINTS" id="PR00722">
    <property type="entry name" value="CHYMOTRYPSIN"/>
</dbReference>
<comment type="subcellular location">
    <subcellularLocation>
        <location evidence="1">Secreted</location>
    </subcellularLocation>
</comment>
<dbReference type="SMART" id="SM00020">
    <property type="entry name" value="Tryp_SPc"/>
    <property type="match status" value="1"/>
</dbReference>
<dbReference type="InterPro" id="IPR033116">
    <property type="entry name" value="TRYPSIN_SER"/>
</dbReference>
<dbReference type="Proteomes" id="UP000410492">
    <property type="component" value="Unassembled WGS sequence"/>
</dbReference>
<dbReference type="Pfam" id="PF00089">
    <property type="entry name" value="Trypsin"/>
    <property type="match status" value="2"/>
</dbReference>
<dbReference type="PROSITE" id="PS00135">
    <property type="entry name" value="TRYPSIN_SER"/>
    <property type="match status" value="1"/>
</dbReference>
<dbReference type="InterPro" id="IPR009003">
    <property type="entry name" value="Peptidase_S1_PA"/>
</dbReference>
<dbReference type="OrthoDB" id="5565075at2759"/>
<evidence type="ECO:0000256" key="2">
    <source>
        <dbReference type="ARBA" id="ARBA00022525"/>
    </source>
</evidence>
<dbReference type="Gene3D" id="2.40.10.10">
    <property type="entry name" value="Trypsin-like serine proteases"/>
    <property type="match status" value="3"/>
</dbReference>
<dbReference type="SUPFAM" id="SSF50494">
    <property type="entry name" value="Trypsin-like serine proteases"/>
    <property type="match status" value="2"/>
</dbReference>
<feature type="signal peptide" evidence="8">
    <location>
        <begin position="1"/>
        <end position="21"/>
    </location>
</feature>
<accession>A0A653CGP1</accession>
<dbReference type="CDD" id="cd00190">
    <property type="entry name" value="Tryp_SPc"/>
    <property type="match status" value="1"/>
</dbReference>
<keyword evidence="3 7" id="KW-0645">Protease</keyword>
<dbReference type="PANTHER" id="PTHR24264">
    <property type="entry name" value="TRYPSIN-RELATED"/>
    <property type="match status" value="1"/>
</dbReference>
<gene>
    <name evidence="10" type="ORF">CALMAC_LOCUS8970</name>
</gene>
<dbReference type="GO" id="GO:0004252">
    <property type="term" value="F:serine-type endopeptidase activity"/>
    <property type="evidence" value="ECO:0007669"/>
    <property type="project" value="InterPro"/>
</dbReference>
<dbReference type="InterPro" id="IPR001254">
    <property type="entry name" value="Trypsin_dom"/>
</dbReference>
<keyword evidence="11" id="KW-1185">Reference proteome</keyword>
<name>A0A653CGP1_CALMS</name>
<evidence type="ECO:0000259" key="9">
    <source>
        <dbReference type="PROSITE" id="PS50240"/>
    </source>
</evidence>
<feature type="domain" description="Peptidase S1" evidence="9">
    <location>
        <begin position="40"/>
        <end position="326"/>
    </location>
</feature>
<evidence type="ECO:0000313" key="10">
    <source>
        <dbReference type="EMBL" id="VEN47091.1"/>
    </source>
</evidence>
<dbReference type="InterPro" id="IPR001314">
    <property type="entry name" value="Peptidase_S1A"/>
</dbReference>
<proteinExistence type="predicted"/>
<dbReference type="GO" id="GO:0005615">
    <property type="term" value="C:extracellular space"/>
    <property type="evidence" value="ECO:0007669"/>
    <property type="project" value="TreeGrafter"/>
</dbReference>
<dbReference type="InterPro" id="IPR050127">
    <property type="entry name" value="Serine_Proteases_S1"/>
</dbReference>
<dbReference type="InterPro" id="IPR043504">
    <property type="entry name" value="Peptidase_S1_PA_chymotrypsin"/>
</dbReference>
<dbReference type="AlphaFoldDB" id="A0A653CGP1"/>
<dbReference type="FunFam" id="2.40.10.10:FF:000068">
    <property type="entry name" value="transmembrane protease serine 2"/>
    <property type="match status" value="2"/>
</dbReference>
<reference evidence="10 11" key="1">
    <citation type="submission" date="2019-01" db="EMBL/GenBank/DDBJ databases">
        <authorList>
            <person name="Sayadi A."/>
        </authorList>
    </citation>
    <scope>NUCLEOTIDE SEQUENCE [LARGE SCALE GENOMIC DNA]</scope>
</reference>
<sequence length="413" mass="45447">MPNTMWSICICLVLVLTFVESFPQNGGISQYFSTKPEVSIINGEVCTPHCMPFIVGINLETAYVSDFCSGSLISPNYVLTAAHCLERAIQAEVVFGAHNITENEPTQIRQRVTTDDFIIYPGWRGEKVLTHDLALIRLPQSVTENEYIKVVKLATGSNRFVDRTGSVGGWGITKNGQTTITPLLRYIDAAIMSNKACRLVDSSYRNIIGPTHLCLSGTTSRGQVGTCIGDSGGPLSVSGYFSTKPEVSIINGEVCTPHCMPFIVGINLETTYGSDFCSGSLISPNYVLTAAHCLEIAIKAEVVFGAHDITVNEPTQVRQWVKTDDFIIHPGWRGEKVLTHDLALIRLPQPVAENGYIKIVKLATGTNRFVDKIENLLKFKWRLDATIYPDASQLVNSSRQNHMPYTDIGVEEL</sequence>
<dbReference type="GO" id="GO:0006508">
    <property type="term" value="P:proteolysis"/>
    <property type="evidence" value="ECO:0007669"/>
    <property type="project" value="UniProtKB-KW"/>
</dbReference>
<feature type="chain" id="PRO_5024853058" description="Peptidase S1 domain-containing protein" evidence="8">
    <location>
        <begin position="22"/>
        <end position="413"/>
    </location>
</feature>
<evidence type="ECO:0000313" key="11">
    <source>
        <dbReference type="Proteomes" id="UP000410492"/>
    </source>
</evidence>
<dbReference type="PROSITE" id="PS50240">
    <property type="entry name" value="TRYPSIN_DOM"/>
    <property type="match status" value="1"/>
</dbReference>
<dbReference type="PANTHER" id="PTHR24264:SF65">
    <property type="entry name" value="SRCR DOMAIN-CONTAINING PROTEIN"/>
    <property type="match status" value="1"/>
</dbReference>
<evidence type="ECO:0000256" key="4">
    <source>
        <dbReference type="ARBA" id="ARBA00022801"/>
    </source>
</evidence>
<dbReference type="PROSITE" id="PS00134">
    <property type="entry name" value="TRYPSIN_HIS"/>
    <property type="match status" value="2"/>
</dbReference>
<keyword evidence="5 7" id="KW-0720">Serine protease</keyword>
<keyword evidence="4 7" id="KW-0378">Hydrolase</keyword>
<keyword evidence="8" id="KW-0732">Signal</keyword>
<keyword evidence="2" id="KW-0964">Secreted</keyword>
<evidence type="ECO:0000256" key="3">
    <source>
        <dbReference type="ARBA" id="ARBA00022670"/>
    </source>
</evidence>
<keyword evidence="6" id="KW-1015">Disulfide bond</keyword>
<evidence type="ECO:0000256" key="6">
    <source>
        <dbReference type="ARBA" id="ARBA00023157"/>
    </source>
</evidence>
<organism evidence="10 11">
    <name type="scientific">Callosobruchus maculatus</name>
    <name type="common">Southern cowpea weevil</name>
    <name type="synonym">Pulse bruchid</name>
    <dbReference type="NCBI Taxonomy" id="64391"/>
    <lineage>
        <taxon>Eukaryota</taxon>
        <taxon>Metazoa</taxon>
        <taxon>Ecdysozoa</taxon>
        <taxon>Arthropoda</taxon>
        <taxon>Hexapoda</taxon>
        <taxon>Insecta</taxon>
        <taxon>Pterygota</taxon>
        <taxon>Neoptera</taxon>
        <taxon>Endopterygota</taxon>
        <taxon>Coleoptera</taxon>
        <taxon>Polyphaga</taxon>
        <taxon>Cucujiformia</taxon>
        <taxon>Chrysomeloidea</taxon>
        <taxon>Chrysomelidae</taxon>
        <taxon>Bruchinae</taxon>
        <taxon>Bruchini</taxon>
        <taxon>Callosobruchus</taxon>
    </lineage>
</organism>
<protein>
    <recommendedName>
        <fullName evidence="9">Peptidase S1 domain-containing protein</fullName>
    </recommendedName>
</protein>